<gene>
    <name evidence="3" type="ORF">A2960_00180</name>
</gene>
<dbReference type="SUPFAM" id="SSF52266">
    <property type="entry name" value="SGNH hydrolase"/>
    <property type="match status" value="1"/>
</dbReference>
<feature type="transmembrane region" description="Helical" evidence="1">
    <location>
        <begin position="6"/>
        <end position="28"/>
    </location>
</feature>
<keyword evidence="1" id="KW-0472">Membrane</keyword>
<name>A0A1F6ART3_9BACT</name>
<feature type="domain" description="SGNH hydrolase-type esterase" evidence="2">
    <location>
        <begin position="106"/>
        <end position="340"/>
    </location>
</feature>
<dbReference type="InterPro" id="IPR013830">
    <property type="entry name" value="SGNH_hydro"/>
</dbReference>
<protein>
    <recommendedName>
        <fullName evidence="2">SGNH hydrolase-type esterase domain-containing protein</fullName>
    </recommendedName>
</protein>
<organism evidence="3 4">
    <name type="scientific">Candidatus Gottesmanbacteria bacterium RIFCSPLOWO2_01_FULL_39_12b</name>
    <dbReference type="NCBI Taxonomy" id="1798388"/>
    <lineage>
        <taxon>Bacteria</taxon>
        <taxon>Candidatus Gottesmaniibacteriota</taxon>
    </lineage>
</organism>
<comment type="caution">
    <text evidence="3">The sequence shown here is derived from an EMBL/GenBank/DDBJ whole genome shotgun (WGS) entry which is preliminary data.</text>
</comment>
<sequence length="352" mass="41379">MNLNSLMKWVILNILIFYILSEIILLILDLPKEYNVHTHPPQFQRISDNNILYVNLPNSNIEFKYDGNPRNYFRSNNTVIHHTNKIGFRGSDFSITKTPNVKRFIFLGDSFTFGEGVYDEDTYPEKFSKFIGEKKIFGSEEIEAINLGVGGYNTQQEWTLLKNYADQLKPDYIVIGYVLNDAEPYLFTPMGEGMVRKNRENTIPENLSTIIEAPFLIKISRLNKLIWQTYQKNKRTQQLTTYYLSLYEDDQLDWISTKKIIAEIGKYSQTQKIPMIIVIFPILYRLDQYYPFNVIHDKLHQLFKQNNLTYIDLLPLFLGKKDQDLWVHPTDQHPNELVHEVAAQALVKMFNK</sequence>
<accession>A0A1F6ART3</accession>
<dbReference type="Pfam" id="PF13472">
    <property type="entry name" value="Lipase_GDSL_2"/>
    <property type="match status" value="1"/>
</dbReference>
<evidence type="ECO:0000313" key="3">
    <source>
        <dbReference type="EMBL" id="OGG27368.1"/>
    </source>
</evidence>
<dbReference type="Proteomes" id="UP000176609">
    <property type="component" value="Unassembled WGS sequence"/>
</dbReference>
<keyword evidence="1" id="KW-1133">Transmembrane helix</keyword>
<reference evidence="3 4" key="1">
    <citation type="journal article" date="2016" name="Nat. Commun.">
        <title>Thousands of microbial genomes shed light on interconnected biogeochemical processes in an aquifer system.</title>
        <authorList>
            <person name="Anantharaman K."/>
            <person name="Brown C.T."/>
            <person name="Hug L.A."/>
            <person name="Sharon I."/>
            <person name="Castelle C.J."/>
            <person name="Probst A.J."/>
            <person name="Thomas B.C."/>
            <person name="Singh A."/>
            <person name="Wilkins M.J."/>
            <person name="Karaoz U."/>
            <person name="Brodie E.L."/>
            <person name="Williams K.H."/>
            <person name="Hubbard S.S."/>
            <person name="Banfield J.F."/>
        </authorList>
    </citation>
    <scope>NUCLEOTIDE SEQUENCE [LARGE SCALE GENOMIC DNA]</scope>
</reference>
<proteinExistence type="predicted"/>
<dbReference type="EMBL" id="MFJR01000003">
    <property type="protein sequence ID" value="OGG27368.1"/>
    <property type="molecule type" value="Genomic_DNA"/>
</dbReference>
<evidence type="ECO:0000256" key="1">
    <source>
        <dbReference type="SAM" id="Phobius"/>
    </source>
</evidence>
<dbReference type="InterPro" id="IPR036514">
    <property type="entry name" value="SGNH_hydro_sf"/>
</dbReference>
<dbReference type="AlphaFoldDB" id="A0A1F6ART3"/>
<evidence type="ECO:0000313" key="4">
    <source>
        <dbReference type="Proteomes" id="UP000176609"/>
    </source>
</evidence>
<dbReference type="Gene3D" id="3.40.50.1110">
    <property type="entry name" value="SGNH hydrolase"/>
    <property type="match status" value="1"/>
</dbReference>
<evidence type="ECO:0000259" key="2">
    <source>
        <dbReference type="Pfam" id="PF13472"/>
    </source>
</evidence>
<dbReference type="CDD" id="cd00229">
    <property type="entry name" value="SGNH_hydrolase"/>
    <property type="match status" value="1"/>
</dbReference>
<keyword evidence="1" id="KW-0812">Transmembrane</keyword>